<accession>A0A9D3S6L0</accession>
<keyword evidence="2" id="KW-0963">Cytoplasm</keyword>
<dbReference type="GO" id="GO:0005737">
    <property type="term" value="C:cytoplasm"/>
    <property type="evidence" value="ECO:0007669"/>
    <property type="project" value="UniProtKB-SubCell"/>
</dbReference>
<comment type="caution">
    <text evidence="11">The sequence shown here is derived from an EMBL/GenBank/DDBJ whole genome shotgun (WGS) entry which is preliminary data.</text>
</comment>
<dbReference type="PANTHER" id="PTHR14432">
    <property type="entry name" value="PROSAPIP2 PROTEIN/5-AZACYTIDINE INDUCED GENE 2"/>
    <property type="match status" value="1"/>
</dbReference>
<evidence type="ECO:0000259" key="10">
    <source>
        <dbReference type="Pfam" id="PF12845"/>
    </source>
</evidence>
<evidence type="ECO:0000256" key="3">
    <source>
        <dbReference type="ARBA" id="ARBA00022553"/>
    </source>
</evidence>
<dbReference type="InterPro" id="IPR051891">
    <property type="entry name" value="TBK1-IKBKE_adapters"/>
</dbReference>
<dbReference type="AlphaFoldDB" id="A0A9D3S6L0"/>
<dbReference type="PANTHER" id="PTHR14432:SF6">
    <property type="entry name" value="5-AZACYTIDINE-INDUCED PROTEIN 2"/>
    <property type="match status" value="1"/>
</dbReference>
<sequence length="297" mass="34090">MRTTDTATLHTPTGTICPVCLLCFPLENNIIDSFAMDPAGLEDDICILRHETAYSIAESPVSVCSGDESVASHFALVTAYEDIKKRLRDTEKENAGLRKRVRQLEDKLYKPEGPTAEGPQYVNKAFSAYRGIYMEKKDLQMELNKVRREKTESEKMLTEQLQARELELLQLRTEVETNQVMKSLSSPQEHWQVDQVNNELKICDLQEELDRMKKLCSQLQERCKEKEELANNVAGSGAKKEDEFIARDAWFLQSYRELQTEMSRLREVTTLQGELLKKLKDRPPGTHRRAPSSSTYP</sequence>
<comment type="subcellular location">
    <subcellularLocation>
        <location evidence="1">Cytoplasm</location>
    </subcellularLocation>
</comment>
<organism evidence="11 12">
    <name type="scientific">Anguilla anguilla</name>
    <name type="common">European freshwater eel</name>
    <name type="synonym">Muraena anguilla</name>
    <dbReference type="NCBI Taxonomy" id="7936"/>
    <lineage>
        <taxon>Eukaryota</taxon>
        <taxon>Metazoa</taxon>
        <taxon>Chordata</taxon>
        <taxon>Craniata</taxon>
        <taxon>Vertebrata</taxon>
        <taxon>Euteleostomi</taxon>
        <taxon>Actinopterygii</taxon>
        <taxon>Neopterygii</taxon>
        <taxon>Teleostei</taxon>
        <taxon>Anguilliformes</taxon>
        <taxon>Anguillidae</taxon>
        <taxon>Anguilla</taxon>
    </lineage>
</organism>
<feature type="domain" description="Tbk1/Ikki binding" evidence="10">
    <location>
        <begin position="253"/>
        <end position="283"/>
    </location>
</feature>
<feature type="region of interest" description="Disordered" evidence="9">
    <location>
        <begin position="277"/>
        <end position="297"/>
    </location>
</feature>
<evidence type="ECO:0000313" key="11">
    <source>
        <dbReference type="EMBL" id="KAG5856860.1"/>
    </source>
</evidence>
<dbReference type="EMBL" id="JAFIRN010000001">
    <property type="protein sequence ID" value="KAG5856860.1"/>
    <property type="molecule type" value="Genomic_DNA"/>
</dbReference>
<evidence type="ECO:0000313" key="12">
    <source>
        <dbReference type="Proteomes" id="UP001044222"/>
    </source>
</evidence>
<dbReference type="InterPro" id="IPR024581">
    <property type="entry name" value="TBD"/>
</dbReference>
<comment type="function">
    <text evidence="7">Adapter protein which binds TBK1 and IKBKE playing a role in antiviral innate immunity. Activates serine/threonine-protein kinase TBK1 and facilitates its oligomerization. Enhances the phosphorylation of NF-kappa-B p65 subunit RELA by TBK1. Promotes TBK1-induced as well as TNF-alpha or PMA-induced activation of NF-kappa-B. Participates in IFNB promoter activation via TICAM1.</text>
</comment>
<evidence type="ECO:0000256" key="8">
    <source>
        <dbReference type="SAM" id="Coils"/>
    </source>
</evidence>
<name>A0A9D3S6L0_ANGAN</name>
<evidence type="ECO:0000256" key="1">
    <source>
        <dbReference type="ARBA" id="ARBA00004496"/>
    </source>
</evidence>
<evidence type="ECO:0000256" key="2">
    <source>
        <dbReference type="ARBA" id="ARBA00022490"/>
    </source>
</evidence>
<keyword evidence="12" id="KW-1185">Reference proteome</keyword>
<keyword evidence="5 8" id="KW-0175">Coiled coil</keyword>
<evidence type="ECO:0000256" key="5">
    <source>
        <dbReference type="ARBA" id="ARBA00023054"/>
    </source>
</evidence>
<evidence type="ECO:0000256" key="7">
    <source>
        <dbReference type="ARBA" id="ARBA00045676"/>
    </source>
</evidence>
<gene>
    <name evidence="11" type="ORF">ANANG_G00012390</name>
</gene>
<feature type="coiled-coil region" evidence="8">
    <location>
        <begin position="80"/>
        <end position="107"/>
    </location>
</feature>
<dbReference type="Proteomes" id="UP001044222">
    <property type="component" value="Unassembled WGS sequence"/>
</dbReference>
<protein>
    <recommendedName>
        <fullName evidence="6">5-azacytidine-induced protein 2</fullName>
    </recommendedName>
</protein>
<dbReference type="Pfam" id="PF12845">
    <property type="entry name" value="TBD"/>
    <property type="match status" value="1"/>
</dbReference>
<evidence type="ECO:0000256" key="6">
    <source>
        <dbReference type="ARBA" id="ARBA00040858"/>
    </source>
</evidence>
<reference evidence="11" key="1">
    <citation type="submission" date="2021-01" db="EMBL/GenBank/DDBJ databases">
        <title>A chromosome-scale assembly of European eel, Anguilla anguilla.</title>
        <authorList>
            <person name="Henkel C."/>
            <person name="Jong-Raadsen S.A."/>
            <person name="Dufour S."/>
            <person name="Weltzien F.-A."/>
            <person name="Palstra A.P."/>
            <person name="Pelster B."/>
            <person name="Spaink H.P."/>
            <person name="Van Den Thillart G.E."/>
            <person name="Jansen H."/>
            <person name="Zahm M."/>
            <person name="Klopp C."/>
            <person name="Cedric C."/>
            <person name="Louis A."/>
            <person name="Berthelot C."/>
            <person name="Parey E."/>
            <person name="Roest Crollius H."/>
            <person name="Montfort J."/>
            <person name="Robinson-Rechavi M."/>
            <person name="Bucao C."/>
            <person name="Bouchez O."/>
            <person name="Gislard M."/>
            <person name="Lluch J."/>
            <person name="Milhes M."/>
            <person name="Lampietro C."/>
            <person name="Lopez Roques C."/>
            <person name="Donnadieu C."/>
            <person name="Braasch I."/>
            <person name="Desvignes T."/>
            <person name="Postlethwait J."/>
            <person name="Bobe J."/>
            <person name="Guiguen Y."/>
            <person name="Dirks R."/>
        </authorList>
    </citation>
    <scope>NUCLEOTIDE SEQUENCE</scope>
    <source>
        <strain evidence="11">Tag_6206</strain>
        <tissue evidence="11">Liver</tissue>
    </source>
</reference>
<keyword evidence="4" id="KW-0832">Ubl conjugation</keyword>
<evidence type="ECO:0000256" key="9">
    <source>
        <dbReference type="SAM" id="MobiDB-lite"/>
    </source>
</evidence>
<proteinExistence type="predicted"/>
<keyword evidence="3" id="KW-0597">Phosphoprotein</keyword>
<evidence type="ECO:0000256" key="4">
    <source>
        <dbReference type="ARBA" id="ARBA00022843"/>
    </source>
</evidence>